<gene>
    <name evidence="1" type="ORF">SAMN05444972_104112</name>
</gene>
<name>A0A1I6R4G4_9BACL</name>
<reference evidence="2" key="1">
    <citation type="submission" date="2016-10" db="EMBL/GenBank/DDBJ databases">
        <authorList>
            <person name="Varghese N."/>
            <person name="Submissions S."/>
        </authorList>
    </citation>
    <scope>NUCLEOTIDE SEQUENCE [LARGE SCALE GENOMIC DNA]</scope>
    <source>
        <strain evidence="2">DSM 45789</strain>
    </source>
</reference>
<dbReference type="RefSeq" id="WP_091835697.1">
    <property type="nucleotide sequence ID" value="NZ_FPAA01000004.1"/>
</dbReference>
<organism evidence="1 2">
    <name type="scientific">Marininema halotolerans</name>
    <dbReference type="NCBI Taxonomy" id="1155944"/>
    <lineage>
        <taxon>Bacteria</taxon>
        <taxon>Bacillati</taxon>
        <taxon>Bacillota</taxon>
        <taxon>Bacilli</taxon>
        <taxon>Bacillales</taxon>
        <taxon>Thermoactinomycetaceae</taxon>
        <taxon>Marininema</taxon>
    </lineage>
</organism>
<dbReference type="AlphaFoldDB" id="A0A1I6R4G4"/>
<dbReference type="OrthoDB" id="2985620at2"/>
<dbReference type="Proteomes" id="UP000198660">
    <property type="component" value="Unassembled WGS sequence"/>
</dbReference>
<evidence type="ECO:0008006" key="3">
    <source>
        <dbReference type="Google" id="ProtNLM"/>
    </source>
</evidence>
<dbReference type="InterPro" id="IPR011009">
    <property type="entry name" value="Kinase-like_dom_sf"/>
</dbReference>
<evidence type="ECO:0000313" key="1">
    <source>
        <dbReference type="EMBL" id="SFS59559.1"/>
    </source>
</evidence>
<evidence type="ECO:0000313" key="2">
    <source>
        <dbReference type="Proteomes" id="UP000198660"/>
    </source>
</evidence>
<sequence length="436" mass="50431">MTQEMVGPLHLCKRFQVQESLTFFNGRFIQAKSLDGVKVLLQFMNLNDPLSQKTKEKLWMNFKHPGLLSVMDVMVKEDAVILVHPIFAGEPLTAIVNKDQFLSPMRAMTLFRKLIQTQVDLQYLPVSISTSLDPRNICLFDDEPFFLFYGLTDYTTPLAQGPRSLLLYYLLSGEYPLYETKERRDFEKKIRRVPLPIRRFALDLLEQDDTCEELLAKIDQVFTELPRKHTRSRTSDAKNKWHPAAVAASSQVILSSGESVHVPVTHQRKAPTSLKERGTFHFEEKLPTVELLSRKIWKPSLIEGQLMQSELSPFIVRLNDRSKKRSYGMQTNGYGEVGFFEKNDGKYARVLLESRGFYLKQGRSYQIKILYLPYKSLRVLIQECDGMMKWTTLGFVIPGAREYQVEIEGVKGTIFREATIYEVKSDEEIGREWMTS</sequence>
<accession>A0A1I6R4G4</accession>
<dbReference type="SUPFAM" id="SSF56112">
    <property type="entry name" value="Protein kinase-like (PK-like)"/>
    <property type="match status" value="1"/>
</dbReference>
<dbReference type="EMBL" id="FPAA01000004">
    <property type="protein sequence ID" value="SFS59559.1"/>
    <property type="molecule type" value="Genomic_DNA"/>
</dbReference>
<protein>
    <recommendedName>
        <fullName evidence="3">Protein kinase domain-containing protein</fullName>
    </recommendedName>
</protein>
<keyword evidence="2" id="KW-1185">Reference proteome</keyword>
<proteinExistence type="predicted"/>